<dbReference type="Pfam" id="PF25957">
    <property type="entry name" value="DUF7994"/>
    <property type="match status" value="1"/>
</dbReference>
<accession>A0A0K1IVM2</accession>
<reference evidence="2" key="2">
    <citation type="submission" date="2015-06" db="EMBL/GenBank/DDBJ databases">
        <authorList>
            <person name="Hoefler B.C."/>
            <person name="Straight P.D."/>
        </authorList>
    </citation>
    <scope>NUCLEOTIDE SEQUENCE [LARGE SCALE GENOMIC DNA]</scope>
    <source>
        <strain evidence="2">ARA6</strain>
    </source>
</reference>
<dbReference type="KEGG" id="hgi:ABY42_11600"/>
<keyword evidence="1" id="KW-0812">Transmembrane</keyword>
<dbReference type="EMBL" id="CP063205">
    <property type="protein sequence ID" value="QOS12509.1"/>
    <property type="molecule type" value="Genomic_DNA"/>
</dbReference>
<feature type="transmembrane region" description="Helical" evidence="1">
    <location>
        <begin position="94"/>
        <end position="115"/>
    </location>
</feature>
<protein>
    <submittedName>
        <fullName evidence="2">Uncharacterized protein</fullName>
    </submittedName>
</protein>
<organism evidence="2 4">
    <name type="scientific">Haloferax gibbonsii</name>
    <dbReference type="NCBI Taxonomy" id="35746"/>
    <lineage>
        <taxon>Archaea</taxon>
        <taxon>Methanobacteriati</taxon>
        <taxon>Methanobacteriota</taxon>
        <taxon>Stenosarchaea group</taxon>
        <taxon>Halobacteria</taxon>
        <taxon>Halobacteriales</taxon>
        <taxon>Haloferacaceae</taxon>
        <taxon>Haloferax</taxon>
    </lineage>
</organism>
<name>A0A0K1IVM2_HALGI</name>
<evidence type="ECO:0000256" key="1">
    <source>
        <dbReference type="SAM" id="Phobius"/>
    </source>
</evidence>
<evidence type="ECO:0000313" key="2">
    <source>
        <dbReference type="EMBL" id="AKU08343.1"/>
    </source>
</evidence>
<reference evidence="4" key="1">
    <citation type="journal article" date="2015" name="J. Biotechnol.">
        <title>Complete genome sequence of Haloferax gibbonsii strain ARA6, a potential producer of polyhydroxyalkanoates and halocins isolated from Araruama, Rio de Janeiro, Brasil.</title>
        <authorList>
            <person name="Pinto L.H."/>
            <person name="D'Alincourt Carvalho-Assef A.P."/>
            <person name="Vieira R.P."/>
            <person name="Clementino M.M."/>
            <person name="Albano R.M."/>
        </authorList>
    </citation>
    <scope>NUCLEOTIDE SEQUENCE [LARGE SCALE GENOMIC DNA]</scope>
    <source>
        <strain evidence="4">ARA6</strain>
    </source>
</reference>
<proteinExistence type="predicted"/>
<feature type="transmembrane region" description="Helical" evidence="1">
    <location>
        <begin position="31"/>
        <end position="50"/>
    </location>
</feature>
<evidence type="ECO:0000313" key="3">
    <source>
        <dbReference type="EMBL" id="QOS12509.1"/>
    </source>
</evidence>
<keyword evidence="1" id="KW-1133">Transmembrane helix</keyword>
<gene>
    <name evidence="2" type="ORF">ABY42_11600</name>
    <name evidence="3" type="ORF">HfgLR_11860</name>
</gene>
<dbReference type="InterPro" id="IPR058307">
    <property type="entry name" value="DUF7994"/>
</dbReference>
<dbReference type="Proteomes" id="UP000663064">
    <property type="component" value="Chromosome"/>
</dbReference>
<evidence type="ECO:0000313" key="4">
    <source>
        <dbReference type="Proteomes" id="UP000066124"/>
    </source>
</evidence>
<dbReference type="Proteomes" id="UP000066124">
    <property type="component" value="Chromosome"/>
</dbReference>
<dbReference type="RefSeq" id="WP_004975446.1">
    <property type="nucleotide sequence ID" value="NZ_CP011947.1"/>
</dbReference>
<feature type="transmembrane region" description="Helical" evidence="1">
    <location>
        <begin position="62"/>
        <end position="82"/>
    </location>
</feature>
<reference evidence="3" key="3">
    <citation type="journal article" date="2021" name="Front. Microbiol.">
        <title>Cellular and Genomic Properties of Haloferax gibbonsii LR2-5, the Host of Euryarchaeal Virus HFTV1.</title>
        <authorList>
            <person name="Tittes C."/>
            <person name="Schwarzer S."/>
            <person name="Pfeiffer F."/>
            <person name="Dyall-Smith M."/>
            <person name="Rodriguez-Franco M."/>
            <person name="Oksanen H.M."/>
            <person name="Quax T.E.F."/>
        </authorList>
    </citation>
    <scope>NUCLEOTIDE SEQUENCE</scope>
    <source>
        <strain evidence="3">LR2-5</strain>
    </source>
</reference>
<keyword evidence="1" id="KW-0472">Membrane</keyword>
<feature type="transmembrane region" description="Helical" evidence="1">
    <location>
        <begin position="5"/>
        <end position="25"/>
    </location>
</feature>
<sequence length="127" mass="13296">MDRRFLAVVGVFDLLIAVGLVLLGAPAHPLSFARFALFTAAGVLLVVAGIRESVALGSTTLRWHVVAGAGYVCFGLAVLANGLSSVLDARGDPYFGGLSALLLAPLMLFMGIDYLRGGVHFDLSTFE</sequence>
<dbReference type="PATRIC" id="fig|35746.4.peg.2509"/>
<dbReference type="GeneID" id="59460039"/>
<dbReference type="AlphaFoldDB" id="A0A0K1IVM2"/>
<dbReference type="EMBL" id="CP011947">
    <property type="protein sequence ID" value="AKU08343.1"/>
    <property type="molecule type" value="Genomic_DNA"/>
</dbReference>